<accession>A0AAV4TSI9</accession>
<sequence>MYAADFALIKWGGSQVFLLLFSSRGKVDERLGGWWICGKISSSSNSKKRGGEKRRLARLIGEKRRELARTSRFKVPPVGLAYAPGFKRKRINSSFEFGEETGGTKRVAKRRNNKSGAEIFDMRYVMVVALQF</sequence>
<gene>
    <name evidence="1" type="ORF">CDAR_429871</name>
</gene>
<dbReference type="EMBL" id="BPLQ01010198">
    <property type="protein sequence ID" value="GIY49054.1"/>
    <property type="molecule type" value="Genomic_DNA"/>
</dbReference>
<organism evidence="1 2">
    <name type="scientific">Caerostris darwini</name>
    <dbReference type="NCBI Taxonomy" id="1538125"/>
    <lineage>
        <taxon>Eukaryota</taxon>
        <taxon>Metazoa</taxon>
        <taxon>Ecdysozoa</taxon>
        <taxon>Arthropoda</taxon>
        <taxon>Chelicerata</taxon>
        <taxon>Arachnida</taxon>
        <taxon>Araneae</taxon>
        <taxon>Araneomorphae</taxon>
        <taxon>Entelegynae</taxon>
        <taxon>Araneoidea</taxon>
        <taxon>Araneidae</taxon>
        <taxon>Caerostris</taxon>
    </lineage>
</organism>
<dbReference type="Proteomes" id="UP001054837">
    <property type="component" value="Unassembled WGS sequence"/>
</dbReference>
<name>A0AAV4TSI9_9ARAC</name>
<keyword evidence="2" id="KW-1185">Reference proteome</keyword>
<reference evidence="1 2" key="1">
    <citation type="submission" date="2021-06" db="EMBL/GenBank/DDBJ databases">
        <title>Caerostris darwini draft genome.</title>
        <authorList>
            <person name="Kono N."/>
            <person name="Arakawa K."/>
        </authorList>
    </citation>
    <scope>NUCLEOTIDE SEQUENCE [LARGE SCALE GENOMIC DNA]</scope>
</reference>
<protein>
    <submittedName>
        <fullName evidence="1">Uncharacterized protein</fullName>
    </submittedName>
</protein>
<evidence type="ECO:0000313" key="2">
    <source>
        <dbReference type="Proteomes" id="UP001054837"/>
    </source>
</evidence>
<evidence type="ECO:0000313" key="1">
    <source>
        <dbReference type="EMBL" id="GIY49054.1"/>
    </source>
</evidence>
<comment type="caution">
    <text evidence="1">The sequence shown here is derived from an EMBL/GenBank/DDBJ whole genome shotgun (WGS) entry which is preliminary data.</text>
</comment>
<proteinExistence type="predicted"/>
<dbReference type="AlphaFoldDB" id="A0AAV4TSI9"/>